<dbReference type="CDD" id="cd07977">
    <property type="entry name" value="TFIIE_beta_winged_helix"/>
    <property type="match status" value="1"/>
</dbReference>
<dbReference type="InterPro" id="IPR003166">
    <property type="entry name" value="TFIIE_bsu_DNA-bd"/>
</dbReference>
<dbReference type="GO" id="GO:0005673">
    <property type="term" value="C:transcription factor TFIIE complex"/>
    <property type="evidence" value="ECO:0007669"/>
    <property type="project" value="InterPro"/>
</dbReference>
<dbReference type="PANTHER" id="PTHR12716">
    <property type="entry name" value="TRANSCRIPTION INITIATION FACTOR IIE, BETA SUBUNIT"/>
    <property type="match status" value="1"/>
</dbReference>
<dbReference type="Proteomes" id="UP000001194">
    <property type="component" value="Unassembled WGS sequence"/>
</dbReference>
<feature type="region of interest" description="Disordered" evidence="7">
    <location>
        <begin position="448"/>
        <end position="475"/>
    </location>
</feature>
<evidence type="ECO:0000256" key="5">
    <source>
        <dbReference type="ARBA" id="ARBA00023242"/>
    </source>
</evidence>
<evidence type="ECO:0000313" key="10">
    <source>
        <dbReference type="Proteomes" id="UP000001194"/>
    </source>
</evidence>
<dbReference type="PANTHER" id="PTHR12716:SF8">
    <property type="entry name" value="TRANSCRIPTION INITIATION FACTOR IIE SUBUNIT BETA"/>
    <property type="match status" value="1"/>
</dbReference>
<protein>
    <submittedName>
        <fullName evidence="9">Predicted protein</fullName>
    </submittedName>
</protein>
<dbReference type="KEGG" id="lbc:LACBIDRAFT_309484"/>
<dbReference type="GeneID" id="6082485"/>
<reference evidence="9 10" key="1">
    <citation type="journal article" date="2008" name="Nature">
        <title>The genome of Laccaria bicolor provides insights into mycorrhizal symbiosis.</title>
        <authorList>
            <person name="Martin F."/>
            <person name="Aerts A."/>
            <person name="Ahren D."/>
            <person name="Brun A."/>
            <person name="Danchin E.G.J."/>
            <person name="Duchaussoy F."/>
            <person name="Gibon J."/>
            <person name="Kohler A."/>
            <person name="Lindquist E."/>
            <person name="Pereda V."/>
            <person name="Salamov A."/>
            <person name="Shapiro H.J."/>
            <person name="Wuyts J."/>
            <person name="Blaudez D."/>
            <person name="Buee M."/>
            <person name="Brokstein P."/>
            <person name="Canbaeck B."/>
            <person name="Cohen D."/>
            <person name="Courty P.E."/>
            <person name="Coutinho P.M."/>
            <person name="Delaruelle C."/>
            <person name="Detter J.C."/>
            <person name="Deveau A."/>
            <person name="DiFazio S."/>
            <person name="Duplessis S."/>
            <person name="Fraissinet-Tachet L."/>
            <person name="Lucic E."/>
            <person name="Frey-Klett P."/>
            <person name="Fourrey C."/>
            <person name="Feussner I."/>
            <person name="Gay G."/>
            <person name="Grimwood J."/>
            <person name="Hoegger P.J."/>
            <person name="Jain P."/>
            <person name="Kilaru S."/>
            <person name="Labbe J."/>
            <person name="Lin Y.C."/>
            <person name="Legue V."/>
            <person name="Le Tacon F."/>
            <person name="Marmeisse R."/>
            <person name="Melayah D."/>
            <person name="Montanini B."/>
            <person name="Muratet M."/>
            <person name="Nehls U."/>
            <person name="Niculita-Hirzel H."/>
            <person name="Oudot-Le Secq M.P."/>
            <person name="Peter M."/>
            <person name="Quesneville H."/>
            <person name="Rajashekar B."/>
            <person name="Reich M."/>
            <person name="Rouhier N."/>
            <person name="Schmutz J."/>
            <person name="Yin T."/>
            <person name="Chalot M."/>
            <person name="Henrissat B."/>
            <person name="Kuees U."/>
            <person name="Lucas S."/>
            <person name="Van de Peer Y."/>
            <person name="Podila G.K."/>
            <person name="Polle A."/>
            <person name="Pukkila P.J."/>
            <person name="Richardson P.M."/>
            <person name="Rouze P."/>
            <person name="Sanders I.R."/>
            <person name="Stajich J.E."/>
            <person name="Tunlid A."/>
            <person name="Tuskan G."/>
            <person name="Grigoriev I.V."/>
        </authorList>
    </citation>
    <scope>NUCLEOTIDE SEQUENCE [LARGE SCALE GENOMIC DNA]</scope>
    <source>
        <strain evidence="10">S238N-H82 / ATCC MYA-4686</strain>
    </source>
</reference>
<keyword evidence="10" id="KW-1185">Reference proteome</keyword>
<dbReference type="Pfam" id="PF09811">
    <property type="entry name" value="Yae1_N"/>
    <property type="match status" value="1"/>
</dbReference>
<dbReference type="InterPro" id="IPR016656">
    <property type="entry name" value="TFIIE-bsu"/>
</dbReference>
<feature type="compositionally biased region" description="Low complexity" evidence="7">
    <location>
        <begin position="225"/>
        <end position="248"/>
    </location>
</feature>
<dbReference type="GO" id="GO:0003677">
    <property type="term" value="F:DNA binding"/>
    <property type="evidence" value="ECO:0007669"/>
    <property type="project" value="UniProtKB-KW"/>
</dbReference>
<dbReference type="STRING" id="486041.B0DSF0"/>
<dbReference type="Pfam" id="PF02186">
    <property type="entry name" value="TFIIE_beta"/>
    <property type="match status" value="1"/>
</dbReference>
<dbReference type="RefSeq" id="XP_001886897.1">
    <property type="nucleotide sequence ID" value="XM_001886862.1"/>
</dbReference>
<dbReference type="GO" id="GO:0001097">
    <property type="term" value="F:TFIIH-class transcription factor complex binding"/>
    <property type="evidence" value="ECO:0007669"/>
    <property type="project" value="TreeGrafter"/>
</dbReference>
<dbReference type="EMBL" id="DS547130">
    <property type="protein sequence ID" value="EDR02534.1"/>
    <property type="molecule type" value="Genomic_DNA"/>
</dbReference>
<evidence type="ECO:0000256" key="4">
    <source>
        <dbReference type="ARBA" id="ARBA00023163"/>
    </source>
</evidence>
<name>B0DSF0_LACBS</name>
<dbReference type="FunCoup" id="B0DSF0">
    <property type="interactions" value="381"/>
</dbReference>
<sequence>MDSPWEEDPDHGAFRDAEWSKISSDFTNAGYREGITAGKESALQEGFDAGFADTGAPIGREIGRLRGISAAILAMVNSSGSGQDESSAAEARNIAGQLANLRFSDVAPRDLEAEEHARQHMEANDDHGMEVGEEMAEKREMEGIEDLLAKLTAGKNTKDPGRPTVEDLKRLSERLQALNSRHERLLTVLTSFAMSKLQKDAAAFKSALHRQDYSSWHSKPRPLDSHPTSSAASPAASASASIEPASPSEGKKKRPKSNIVYSQPADTGTGTNVNTQLVYLVDYLRGTPNPLRVEDLAIYTQTPVDVDMVLREKLKSHDRVQVDPKTGLFSYKHEYNFRNKAALLVEIQRQTRKGSGISVRALKESWKEAPAAVEELEKEGEVLVTRTVKDGQLRMVFWNEIKPTEEAGGMQVEKEFLDLWHELKVPTGADLSKQLAHEGLQVTAAEAIAPKAPNTKKKGKRGGAPRQRQARITNTHLKGIDLSKDYVAPGK</sequence>
<keyword evidence="5" id="KW-0539">Nucleus</keyword>
<dbReference type="InParanoid" id="B0DSF0"/>
<accession>B0DSF0</accession>
<dbReference type="HOGENOM" id="CLU_555557_0_0_1"/>
<comment type="function">
    <text evidence="6">Recruits TFIIH to the initiation complex and stimulates the RNA polymerase II C-terminal domain kinase and DNA-dependent ATPase activities of TFIIH. Both TFIIH and TFIIE are required for promoter clearance by RNA polymerase.</text>
</comment>
<dbReference type="InterPro" id="IPR019191">
    <property type="entry name" value="Essential_protein_Yae1_N"/>
</dbReference>
<evidence type="ECO:0000256" key="2">
    <source>
        <dbReference type="ARBA" id="ARBA00023015"/>
    </source>
</evidence>
<evidence type="ECO:0000256" key="3">
    <source>
        <dbReference type="ARBA" id="ARBA00023125"/>
    </source>
</evidence>
<dbReference type="InterPro" id="IPR040501">
    <property type="entry name" value="TFA2_Winged_2"/>
</dbReference>
<feature type="domain" description="TFIIE beta" evidence="8">
    <location>
        <begin position="261"/>
        <end position="338"/>
    </location>
</feature>
<dbReference type="PROSITE" id="PS51351">
    <property type="entry name" value="TFIIE_BETA_C"/>
    <property type="match status" value="1"/>
</dbReference>
<comment type="subcellular location">
    <subcellularLocation>
        <location evidence="1">Nucleus</location>
    </subcellularLocation>
</comment>
<proteinExistence type="predicted"/>
<dbReference type="AlphaFoldDB" id="B0DSF0"/>
<evidence type="ECO:0000313" key="9">
    <source>
        <dbReference type="EMBL" id="EDR02534.1"/>
    </source>
</evidence>
<keyword evidence="2" id="KW-0805">Transcription regulation</keyword>
<dbReference type="GO" id="GO:0006367">
    <property type="term" value="P:transcription initiation at RNA polymerase II promoter"/>
    <property type="evidence" value="ECO:0007669"/>
    <property type="project" value="InterPro"/>
</dbReference>
<keyword evidence="3" id="KW-0238">DNA-binding</keyword>
<organism evidence="10">
    <name type="scientific">Laccaria bicolor (strain S238N-H82 / ATCC MYA-4686)</name>
    <name type="common">Bicoloured deceiver</name>
    <name type="synonym">Laccaria laccata var. bicolor</name>
    <dbReference type="NCBI Taxonomy" id="486041"/>
    <lineage>
        <taxon>Eukaryota</taxon>
        <taxon>Fungi</taxon>
        <taxon>Dikarya</taxon>
        <taxon>Basidiomycota</taxon>
        <taxon>Agaricomycotina</taxon>
        <taxon>Agaricomycetes</taxon>
        <taxon>Agaricomycetidae</taxon>
        <taxon>Agaricales</taxon>
        <taxon>Agaricineae</taxon>
        <taxon>Hydnangiaceae</taxon>
        <taxon>Laccaria</taxon>
    </lineage>
</organism>
<feature type="compositionally biased region" description="Basic residues" evidence="7">
    <location>
        <begin position="454"/>
        <end position="463"/>
    </location>
</feature>
<evidence type="ECO:0000256" key="6">
    <source>
        <dbReference type="ARBA" id="ARBA00025581"/>
    </source>
</evidence>
<feature type="region of interest" description="Disordered" evidence="7">
    <location>
        <begin position="215"/>
        <end position="267"/>
    </location>
</feature>
<evidence type="ECO:0000256" key="7">
    <source>
        <dbReference type="SAM" id="MobiDB-lite"/>
    </source>
</evidence>
<gene>
    <name evidence="9" type="ORF">LACBIDRAFT_309484</name>
</gene>
<evidence type="ECO:0000256" key="1">
    <source>
        <dbReference type="ARBA" id="ARBA00004123"/>
    </source>
</evidence>
<evidence type="ECO:0000259" key="8">
    <source>
        <dbReference type="PROSITE" id="PS51351"/>
    </source>
</evidence>
<dbReference type="Pfam" id="PF18121">
    <property type="entry name" value="TFA2_Winged_2"/>
    <property type="match status" value="1"/>
</dbReference>
<dbReference type="OrthoDB" id="3907302at2759"/>
<keyword evidence="4" id="KW-0804">Transcription</keyword>